<feature type="non-terminal residue" evidence="2">
    <location>
        <position position="1"/>
    </location>
</feature>
<dbReference type="OMA" id="RQDVYSE"/>
<protein>
    <recommendedName>
        <fullName evidence="4">Trichohyalin-plectin-homology domain-containing protein</fullName>
    </recommendedName>
</protein>
<organism evidence="2 3">
    <name type="scientific">Ichthyophthirius multifiliis</name>
    <name type="common">White spot disease agent</name>
    <name type="synonym">Ich</name>
    <dbReference type="NCBI Taxonomy" id="5932"/>
    <lineage>
        <taxon>Eukaryota</taxon>
        <taxon>Sar</taxon>
        <taxon>Alveolata</taxon>
        <taxon>Ciliophora</taxon>
        <taxon>Intramacronucleata</taxon>
        <taxon>Oligohymenophorea</taxon>
        <taxon>Hymenostomatida</taxon>
        <taxon>Ophryoglenina</taxon>
        <taxon>Ichthyophthirius</taxon>
    </lineage>
</organism>
<evidence type="ECO:0008006" key="4">
    <source>
        <dbReference type="Google" id="ProtNLM"/>
    </source>
</evidence>
<dbReference type="GeneID" id="14904931"/>
<dbReference type="RefSeq" id="XP_004030075.1">
    <property type="nucleotide sequence ID" value="XM_004030027.1"/>
</dbReference>
<reference evidence="2 3" key="1">
    <citation type="submission" date="2011-07" db="EMBL/GenBank/DDBJ databases">
        <authorList>
            <person name="Coyne R."/>
            <person name="Brami D."/>
            <person name="Johnson J."/>
            <person name="Hostetler J."/>
            <person name="Hannick L."/>
            <person name="Clark T."/>
            <person name="Cassidy-Hanley D."/>
            <person name="Inman J."/>
        </authorList>
    </citation>
    <scope>NUCLEOTIDE SEQUENCE [LARGE SCALE GENOMIC DNA]</scope>
    <source>
        <strain evidence="2 3">G5</strain>
    </source>
</reference>
<feature type="compositionally biased region" description="Low complexity" evidence="1">
    <location>
        <begin position="137"/>
        <end position="149"/>
    </location>
</feature>
<feature type="compositionally biased region" description="Basic and acidic residues" evidence="1">
    <location>
        <begin position="256"/>
        <end position="289"/>
    </location>
</feature>
<feature type="region of interest" description="Disordered" evidence="1">
    <location>
        <begin position="255"/>
        <end position="301"/>
    </location>
</feature>
<feature type="region of interest" description="Disordered" evidence="1">
    <location>
        <begin position="1"/>
        <end position="51"/>
    </location>
</feature>
<sequence>KKKNKIIQNKTQNIKNMSQVAKAKSQAKSQISQQNQSKASQNSKVKNTVTRAEAIQQREQLRQKVLSIFIKDYAKNNKNLQAAIEHEVDDFFKNQKVTEANLKDLKDRVLSIINNKQPSQASRSQQGDPSEKHHHQNNQQSYQKQYQNPHQDEVRSQVSHKPSQAGHDDNVSQTSSKAPQSVYYMEGDEDDEWATLVKFDSELYKKELELQKHRDQEFKKKMKNELDKQLNEKINRKSMEKQEESAYVQLQGHQLKVYDEREKEKEQERHNKIMNEKRQRDKQVQDENQRKKHEKKREKELDQMLVQRIIEEKEIEEKELKSKKEKERARLLQMMKENEEYRLKSQQEVLQEKQNDVELQKEYTRLTEQMEQQRENEKKQREDKIKAIMSAFADSVVKDQKAVIREEDEKMMKHILDQNEKARLEELRRLEQIKHQKQEMREFLSKQTDEKKRKIYKKMRLIKNKQKSGKKIEK</sequence>
<feature type="region of interest" description="Disordered" evidence="1">
    <location>
        <begin position="436"/>
        <end position="474"/>
    </location>
</feature>
<proteinExistence type="predicted"/>
<name>G0R108_ICHMU</name>
<dbReference type="OrthoDB" id="310299at2759"/>
<evidence type="ECO:0000313" key="2">
    <source>
        <dbReference type="EMBL" id="EGR28839.1"/>
    </source>
</evidence>
<evidence type="ECO:0000313" key="3">
    <source>
        <dbReference type="Proteomes" id="UP000008983"/>
    </source>
</evidence>
<feature type="compositionally biased region" description="Low complexity" evidence="1">
    <location>
        <begin position="1"/>
        <end position="47"/>
    </location>
</feature>
<feature type="compositionally biased region" description="Polar residues" evidence="1">
    <location>
        <begin position="115"/>
        <end position="128"/>
    </location>
</feature>
<evidence type="ECO:0000256" key="1">
    <source>
        <dbReference type="SAM" id="MobiDB-lite"/>
    </source>
</evidence>
<dbReference type="InParanoid" id="G0R108"/>
<dbReference type="EMBL" id="GL984207">
    <property type="protein sequence ID" value="EGR28839.1"/>
    <property type="molecule type" value="Genomic_DNA"/>
</dbReference>
<keyword evidence="3" id="KW-1185">Reference proteome</keyword>
<feature type="compositionally biased region" description="Basic residues" evidence="1">
    <location>
        <begin position="453"/>
        <end position="474"/>
    </location>
</feature>
<dbReference type="eggNOG" id="ENOG502QT71">
    <property type="taxonomic scope" value="Eukaryota"/>
</dbReference>
<feature type="non-terminal residue" evidence="2">
    <location>
        <position position="474"/>
    </location>
</feature>
<gene>
    <name evidence="2" type="ORF">IMG5_167910</name>
</gene>
<feature type="compositionally biased region" description="Basic and acidic residues" evidence="1">
    <location>
        <begin position="436"/>
        <end position="452"/>
    </location>
</feature>
<dbReference type="Proteomes" id="UP000008983">
    <property type="component" value="Unassembled WGS sequence"/>
</dbReference>
<feature type="region of interest" description="Disordered" evidence="1">
    <location>
        <begin position="115"/>
        <end position="178"/>
    </location>
</feature>
<dbReference type="AlphaFoldDB" id="G0R108"/>
<accession>G0R108</accession>